<dbReference type="InterPro" id="IPR036928">
    <property type="entry name" value="AS_sf"/>
</dbReference>
<dbReference type="PANTHER" id="PTHR11895:SF7">
    <property type="entry name" value="GLUTAMYL-TRNA(GLN) AMIDOTRANSFERASE SUBUNIT A, MITOCHONDRIAL"/>
    <property type="match status" value="1"/>
</dbReference>
<dbReference type="PROSITE" id="PS00571">
    <property type="entry name" value="AMIDASES"/>
    <property type="match status" value="1"/>
</dbReference>
<name>Q4N155_THEPA</name>
<dbReference type="GeneID" id="3500661"/>
<dbReference type="KEGG" id="tpv:TP04_0894"/>
<dbReference type="InterPro" id="IPR000120">
    <property type="entry name" value="Amidase"/>
</dbReference>
<comment type="caution">
    <text evidence="3">The sequence shown here is derived from an EMBL/GenBank/DDBJ whole genome shotgun (WGS) entry which is preliminary data.</text>
</comment>
<protein>
    <submittedName>
        <fullName evidence="3">Glutamyl-tRNA amidotransferase subunit A, putative</fullName>
        <ecNumber evidence="3">6.3.5.-</ecNumber>
    </submittedName>
</protein>
<accession>Q4N155</accession>
<dbReference type="InParanoid" id="Q4N155"/>
<dbReference type="VEuPathDB" id="PiroplasmaDB:TpMuguga_04g00894"/>
<dbReference type="Proteomes" id="UP000001949">
    <property type="component" value="Unassembled WGS sequence"/>
</dbReference>
<dbReference type="Gene3D" id="3.90.1300.10">
    <property type="entry name" value="Amidase signature (AS) domain"/>
    <property type="match status" value="1"/>
</dbReference>
<dbReference type="STRING" id="5875.Q4N155"/>
<sequence length="470" mass="52674">MGLKCNLKIFKESRSYTESEINSYIEEFFQECSRLSGKPTHNSFENTKAWEYIKKCLESLKNQEEVDPEILDKNEAYSYVLNKYQIFDQVVNLVERIKAEERDKIPLFGLPLAIKDNVAVKGIPLKNGATTGPYEPSFTATAVESLINAGMVLVGKTKLNGFGLGANTTGVKSIYGEEYIVGGSSGGSGVAVGGNSVTVAIGTDTGGSVRCPAAFCNAVGYRPSKGVVSRFGMHELSANFDTVGFITNTVYEAVYLAYFTSGYDIKDMLSEYDSNLIKQSFLALLHNFNNLKIPLDMWKGLKNVKIGMFDSEEIFKLGFIDEENKVNMENAARITSELGAEVIKLTIPPLDKLTAIYYLETAKQTTTNVRRFNQYPYSSNKSTTVTDLVLSFEKRIQERFLLGEYVKLSEFNIEGLLKDQREEMIKWVEENKLFSEVEFFITPSTSEVLPKKNIELQSKNVYMVRSIKSK</sequence>
<dbReference type="OMA" id="QPASYCG"/>
<feature type="domain" description="Amidase" evidence="2">
    <location>
        <begin position="77"/>
        <end position="455"/>
    </location>
</feature>
<evidence type="ECO:0000313" key="4">
    <source>
        <dbReference type="Proteomes" id="UP000001949"/>
    </source>
</evidence>
<dbReference type="EMBL" id="AAGK01000004">
    <property type="protein sequence ID" value="EAN32248.1"/>
    <property type="molecule type" value="Genomic_DNA"/>
</dbReference>
<dbReference type="InterPro" id="IPR023631">
    <property type="entry name" value="Amidase_dom"/>
</dbReference>
<dbReference type="InterPro" id="IPR020556">
    <property type="entry name" value="Amidase_CS"/>
</dbReference>
<dbReference type="Pfam" id="PF01425">
    <property type="entry name" value="Amidase"/>
    <property type="match status" value="1"/>
</dbReference>
<organism evidence="3 4">
    <name type="scientific">Theileria parva</name>
    <name type="common">East coast fever infection agent</name>
    <dbReference type="NCBI Taxonomy" id="5875"/>
    <lineage>
        <taxon>Eukaryota</taxon>
        <taxon>Sar</taxon>
        <taxon>Alveolata</taxon>
        <taxon>Apicomplexa</taxon>
        <taxon>Aconoidasida</taxon>
        <taxon>Piroplasmida</taxon>
        <taxon>Theileriidae</taxon>
        <taxon>Theileria</taxon>
    </lineage>
</organism>
<evidence type="ECO:0000256" key="1">
    <source>
        <dbReference type="ARBA" id="ARBA00009199"/>
    </source>
</evidence>
<evidence type="ECO:0000313" key="3">
    <source>
        <dbReference type="EMBL" id="EAN32248.1"/>
    </source>
</evidence>
<dbReference type="AlphaFoldDB" id="Q4N155"/>
<dbReference type="EC" id="6.3.5.-" evidence="3"/>
<dbReference type="PANTHER" id="PTHR11895">
    <property type="entry name" value="TRANSAMIDASE"/>
    <property type="match status" value="1"/>
</dbReference>
<dbReference type="GO" id="GO:0016740">
    <property type="term" value="F:transferase activity"/>
    <property type="evidence" value="ECO:0007669"/>
    <property type="project" value="UniProtKB-KW"/>
</dbReference>
<proteinExistence type="inferred from homology"/>
<dbReference type="SUPFAM" id="SSF75304">
    <property type="entry name" value="Amidase signature (AS) enzymes"/>
    <property type="match status" value="1"/>
</dbReference>
<reference evidence="3 4" key="1">
    <citation type="journal article" date="2005" name="Science">
        <title>Genome sequence of Theileria parva, a bovine pathogen that transforms lymphocytes.</title>
        <authorList>
            <person name="Gardner M.J."/>
            <person name="Bishop R."/>
            <person name="Shah T."/>
            <person name="de Villiers E.P."/>
            <person name="Carlton J.M."/>
            <person name="Hall N."/>
            <person name="Ren Q."/>
            <person name="Paulsen I.T."/>
            <person name="Pain A."/>
            <person name="Berriman M."/>
            <person name="Wilson R.J.M."/>
            <person name="Sato S."/>
            <person name="Ralph S.A."/>
            <person name="Mann D.J."/>
            <person name="Xiong Z."/>
            <person name="Shallom S.J."/>
            <person name="Weidman J."/>
            <person name="Jiang L."/>
            <person name="Lynn J."/>
            <person name="Weaver B."/>
            <person name="Shoaibi A."/>
            <person name="Domingo A.R."/>
            <person name="Wasawo D."/>
            <person name="Crabtree J."/>
            <person name="Wortman J.R."/>
            <person name="Haas B."/>
            <person name="Angiuoli S.V."/>
            <person name="Creasy T.H."/>
            <person name="Lu C."/>
            <person name="Suh B."/>
            <person name="Silva J.C."/>
            <person name="Utterback T.R."/>
            <person name="Feldblyum T.V."/>
            <person name="Pertea M."/>
            <person name="Allen J."/>
            <person name="Nierman W.C."/>
            <person name="Taracha E.L.N."/>
            <person name="Salzberg S.L."/>
            <person name="White O.R."/>
            <person name="Fitzhugh H.A."/>
            <person name="Morzaria S."/>
            <person name="Venter J.C."/>
            <person name="Fraser C.M."/>
            <person name="Nene V."/>
        </authorList>
    </citation>
    <scope>NUCLEOTIDE SEQUENCE [LARGE SCALE GENOMIC DNA]</scope>
    <source>
        <strain evidence="3 4">Muguga</strain>
    </source>
</reference>
<keyword evidence="3" id="KW-0808">Transferase</keyword>
<dbReference type="GO" id="GO:0016874">
    <property type="term" value="F:ligase activity"/>
    <property type="evidence" value="ECO:0007669"/>
    <property type="project" value="UniProtKB-KW"/>
</dbReference>
<gene>
    <name evidence="3" type="ordered locus">TP04_0894</name>
</gene>
<comment type="similarity">
    <text evidence="1">Belongs to the amidase family.</text>
</comment>
<keyword evidence="3" id="KW-0436">Ligase</keyword>
<keyword evidence="4" id="KW-1185">Reference proteome</keyword>
<evidence type="ECO:0000259" key="2">
    <source>
        <dbReference type="Pfam" id="PF01425"/>
    </source>
</evidence>
<dbReference type="eggNOG" id="KOG1211">
    <property type="taxonomic scope" value="Eukaryota"/>
</dbReference>